<dbReference type="Proteomes" id="UP000281028">
    <property type="component" value="Unassembled WGS sequence"/>
</dbReference>
<protein>
    <submittedName>
        <fullName evidence="1">Uncharacterized protein</fullName>
    </submittedName>
</protein>
<reference evidence="1" key="1">
    <citation type="submission" date="2020-05" db="EMBL/GenBank/DDBJ databases">
        <title>Chitinophaga laudate sp. nov., isolated from a tropical peat swamp.</title>
        <authorList>
            <person name="Goh C.B.S."/>
            <person name="Lee M.S."/>
            <person name="Parimannan S."/>
            <person name="Pasbakhsh P."/>
            <person name="Yule C.M."/>
            <person name="Rajandas H."/>
            <person name="Loke S."/>
            <person name="Croft L."/>
            <person name="Tan J.B.L."/>
        </authorList>
    </citation>
    <scope>NUCLEOTIDE SEQUENCE</scope>
    <source>
        <strain evidence="1">Mgbs1</strain>
        <plasmid evidence="1">MgbsP1</plasmid>
    </source>
</reference>
<organism evidence="1 2">
    <name type="scientific">Chitinophaga solisilvae</name>
    <dbReference type="NCBI Taxonomy" id="1233460"/>
    <lineage>
        <taxon>Bacteria</taxon>
        <taxon>Pseudomonadati</taxon>
        <taxon>Bacteroidota</taxon>
        <taxon>Chitinophagia</taxon>
        <taxon>Chitinophagales</taxon>
        <taxon>Chitinophagaceae</taxon>
        <taxon>Chitinophaga</taxon>
    </lineage>
</organism>
<keyword evidence="2" id="KW-1185">Reference proteome</keyword>
<evidence type="ECO:0000313" key="1">
    <source>
        <dbReference type="EMBL" id="NSL91173.1"/>
    </source>
</evidence>
<sequence length="83" mass="9183">MKKVKHIIITLLVVIAVAGASYGTRSVSKIYYYRSVVGQYVPFESEVSCSKFATGCIVQTPWAGMQQVYVQTSPGIFKAVTWD</sequence>
<evidence type="ECO:0000313" key="2">
    <source>
        <dbReference type="Proteomes" id="UP000281028"/>
    </source>
</evidence>
<gene>
    <name evidence="1" type="ORF">ECE50_030400</name>
</gene>
<dbReference type="EMBL" id="RIAR02000002">
    <property type="protein sequence ID" value="NSL91173.1"/>
    <property type="molecule type" value="Genomic_DNA"/>
</dbReference>
<comment type="caution">
    <text evidence="1">The sequence shown here is derived from an EMBL/GenBank/DDBJ whole genome shotgun (WGS) entry which is preliminary data.</text>
</comment>
<proteinExistence type="predicted"/>
<name>A0A3S1JI57_9BACT</name>
<dbReference type="AlphaFoldDB" id="A0A3S1JI57"/>
<keyword evidence="1" id="KW-0614">Plasmid</keyword>
<accession>A0A3S1JI57</accession>
<geneLocation type="plasmid" evidence="1">
    <name>MgbsP1</name>
</geneLocation>
<dbReference type="RefSeq" id="WP_148128169.1">
    <property type="nucleotide sequence ID" value="NZ_JAABOK010000010.1"/>
</dbReference>